<dbReference type="GO" id="GO:0051920">
    <property type="term" value="F:peroxiredoxin activity"/>
    <property type="evidence" value="ECO:0007669"/>
    <property type="project" value="InterPro"/>
</dbReference>
<dbReference type="Pfam" id="PF02627">
    <property type="entry name" value="CMD"/>
    <property type="match status" value="1"/>
</dbReference>
<reference evidence="3 6" key="2">
    <citation type="submission" date="2019-04" db="EMBL/GenBank/DDBJ databases">
        <title>Draft genome sequences of Streptomyces avermitilis NBRC 14893.</title>
        <authorList>
            <person name="Komaki H."/>
            <person name="Tamura T."/>
            <person name="Hosoyama A."/>
        </authorList>
    </citation>
    <scope>NUCLEOTIDE SEQUENCE [LARGE SCALE GENOMIC DNA]</scope>
    <source>
        <strain evidence="3 6">NBRC 14893</strain>
    </source>
</reference>
<dbReference type="EMBL" id="BJHY01000001">
    <property type="protein sequence ID" value="GDY71037.1"/>
    <property type="molecule type" value="Genomic_DNA"/>
</dbReference>
<dbReference type="Proteomes" id="UP000299211">
    <property type="component" value="Unassembled WGS sequence"/>
</dbReference>
<protein>
    <recommendedName>
        <fullName evidence="2">Carboxymuconolactone decarboxylase-like domain-containing protein</fullName>
    </recommendedName>
</protein>
<comment type="caution">
    <text evidence="3">The sequence shown here is derived from an EMBL/GenBank/DDBJ whole genome shotgun (WGS) entry which is preliminary data.</text>
</comment>
<accession>A0A4D4MAA4</accession>
<feature type="compositionally biased region" description="Basic and acidic residues" evidence="1">
    <location>
        <begin position="1"/>
        <end position="12"/>
    </location>
</feature>
<dbReference type="InterPro" id="IPR029032">
    <property type="entry name" value="AhpD-like"/>
</dbReference>
<organism evidence="3 6">
    <name type="scientific">Streptomyces avermitilis</name>
    <dbReference type="NCBI Taxonomy" id="33903"/>
    <lineage>
        <taxon>Bacteria</taxon>
        <taxon>Bacillati</taxon>
        <taxon>Actinomycetota</taxon>
        <taxon>Actinomycetes</taxon>
        <taxon>Kitasatosporales</taxon>
        <taxon>Streptomycetaceae</taxon>
        <taxon>Streptomyces</taxon>
    </lineage>
</organism>
<feature type="region of interest" description="Disordered" evidence="1">
    <location>
        <begin position="1"/>
        <end position="27"/>
    </location>
</feature>
<proteinExistence type="predicted"/>
<dbReference type="InterPro" id="IPR003779">
    <property type="entry name" value="CMD-like"/>
</dbReference>
<evidence type="ECO:0000256" key="1">
    <source>
        <dbReference type="SAM" id="MobiDB-lite"/>
    </source>
</evidence>
<gene>
    <name evidence="3" type="ORF">SAV14893_079820</name>
    <name evidence="4" type="ORF">SAV31267_005220</name>
</gene>
<feature type="domain" description="Carboxymuconolactone decarboxylase-like" evidence="2">
    <location>
        <begin position="69"/>
        <end position="134"/>
    </location>
</feature>
<evidence type="ECO:0000313" key="5">
    <source>
        <dbReference type="Proteomes" id="UP000299211"/>
    </source>
</evidence>
<dbReference type="Proteomes" id="UP000302139">
    <property type="component" value="Unassembled WGS sequence"/>
</dbReference>
<evidence type="ECO:0000313" key="4">
    <source>
        <dbReference type="EMBL" id="GDY71037.1"/>
    </source>
</evidence>
<dbReference type="AlphaFoldDB" id="A0A4D4MAA4"/>
<name>A0A4D4MAA4_STRAX</name>
<dbReference type="PANTHER" id="PTHR34846">
    <property type="entry name" value="4-CARBOXYMUCONOLACTONE DECARBOXYLASE FAMILY PROTEIN (AFU_ORTHOLOGUE AFUA_6G11590)"/>
    <property type="match status" value="1"/>
</dbReference>
<evidence type="ECO:0000313" key="3">
    <source>
        <dbReference type="EMBL" id="GDY68589.1"/>
    </source>
</evidence>
<reference evidence="4 5" key="1">
    <citation type="submission" date="2019-04" db="EMBL/GenBank/DDBJ databases">
        <title>Draft genome sequences of Streptomyces avermitilis ATCC 31267.</title>
        <authorList>
            <person name="Komaki H."/>
            <person name="Tamura T."/>
            <person name="Hosoyama A."/>
        </authorList>
    </citation>
    <scope>NUCLEOTIDE SEQUENCE [LARGE SCALE GENOMIC DNA]</scope>
    <source>
        <strain evidence="4 5">ATCC 31267</strain>
    </source>
</reference>
<sequence>MSTLGREGEPRRGLVRLPQQGGPPELDGEQRKLYAEITEGPRAAGPQHFALTDTEGRLQGPFNAMLLSPELGRAVQDLGAAVRYRTRLPARVWELAILVVAQAWNSAFERDAHERTGAAVGLTEAELLALREGRDPELPDPGEHAA</sequence>
<dbReference type="Gene3D" id="1.20.1290.10">
    <property type="entry name" value="AhpD-like"/>
    <property type="match status" value="1"/>
</dbReference>
<evidence type="ECO:0000313" key="6">
    <source>
        <dbReference type="Proteomes" id="UP000302139"/>
    </source>
</evidence>
<dbReference type="PANTHER" id="PTHR34846:SF11">
    <property type="entry name" value="4-CARBOXYMUCONOLACTONE DECARBOXYLASE FAMILY PROTEIN (AFU_ORTHOLOGUE AFUA_6G11590)"/>
    <property type="match status" value="1"/>
</dbReference>
<evidence type="ECO:0000259" key="2">
    <source>
        <dbReference type="Pfam" id="PF02627"/>
    </source>
</evidence>
<dbReference type="SUPFAM" id="SSF69118">
    <property type="entry name" value="AhpD-like"/>
    <property type="match status" value="1"/>
</dbReference>
<dbReference type="RefSeq" id="WP_242432254.1">
    <property type="nucleotide sequence ID" value="NZ_BAABTN010000024.1"/>
</dbReference>
<dbReference type="EMBL" id="BJHX01000001">
    <property type="protein sequence ID" value="GDY68589.1"/>
    <property type="molecule type" value="Genomic_DNA"/>
</dbReference>